<evidence type="ECO:0000256" key="18">
    <source>
        <dbReference type="ARBA" id="ARBA00051403"/>
    </source>
</evidence>
<dbReference type="GeneID" id="103510794"/>
<comment type="catalytic activity">
    <reaction evidence="19">
        <text>L-glutamate(out) = L-glutamate(in)</text>
        <dbReference type="Rhea" id="RHEA:66336"/>
        <dbReference type="ChEBI" id="CHEBI:29985"/>
    </reaction>
    <physiologicalReaction direction="left-to-right" evidence="19">
        <dbReference type="Rhea" id="RHEA:66337"/>
    </physiologicalReaction>
</comment>
<feature type="domain" description="Major facilitator superfamily (MFS) profile" evidence="27">
    <location>
        <begin position="41"/>
        <end position="487"/>
    </location>
</feature>
<evidence type="ECO:0000256" key="7">
    <source>
        <dbReference type="ARBA" id="ARBA00022692"/>
    </source>
</evidence>
<comment type="catalytic activity">
    <reaction evidence="15">
        <text>2 nitrate(out) + H(+)(out) = 2 nitrate(in) + H(+)(in)</text>
        <dbReference type="Rhea" id="RHEA:71539"/>
        <dbReference type="ChEBI" id="CHEBI:15378"/>
        <dbReference type="ChEBI" id="CHEBI:17632"/>
    </reaction>
    <physiologicalReaction direction="left-to-right" evidence="15">
        <dbReference type="Rhea" id="RHEA:71540"/>
    </physiologicalReaction>
</comment>
<evidence type="ECO:0000256" key="12">
    <source>
        <dbReference type="ARBA" id="ARBA00023180"/>
    </source>
</evidence>
<evidence type="ECO:0000256" key="14">
    <source>
        <dbReference type="ARBA" id="ARBA00023329"/>
    </source>
</evidence>
<feature type="transmembrane region" description="Helical" evidence="26">
    <location>
        <begin position="164"/>
        <end position="187"/>
    </location>
</feature>
<evidence type="ECO:0000256" key="23">
    <source>
        <dbReference type="ARBA" id="ARBA00080244"/>
    </source>
</evidence>
<evidence type="ECO:0000256" key="3">
    <source>
        <dbReference type="ARBA" id="ARBA00004638"/>
    </source>
</evidence>
<evidence type="ECO:0000256" key="25">
    <source>
        <dbReference type="ARBA" id="ARBA00081925"/>
    </source>
</evidence>
<dbReference type="InterPro" id="IPR050382">
    <property type="entry name" value="MFS_Na/Anion_cotransporter"/>
</dbReference>
<feature type="transmembrane region" description="Helical" evidence="26">
    <location>
        <begin position="138"/>
        <end position="158"/>
    </location>
</feature>
<keyword evidence="5" id="KW-0813">Transport</keyword>
<evidence type="ECO:0000256" key="11">
    <source>
        <dbReference type="ARBA" id="ARBA00023136"/>
    </source>
</evidence>
<keyword evidence="8" id="KW-0769">Symport</keyword>
<keyword evidence="13" id="KW-0458">Lysosome</keyword>
<dbReference type="GO" id="GO:0015293">
    <property type="term" value="F:symporter activity"/>
    <property type="evidence" value="ECO:0007669"/>
    <property type="project" value="UniProtKB-KW"/>
</dbReference>
<evidence type="ECO:0000256" key="13">
    <source>
        <dbReference type="ARBA" id="ARBA00023228"/>
    </source>
</evidence>
<feature type="transmembrane region" description="Helical" evidence="26">
    <location>
        <begin position="461"/>
        <end position="481"/>
    </location>
</feature>
<keyword evidence="7 26" id="KW-0812">Transmembrane</keyword>
<feature type="transmembrane region" description="Helical" evidence="26">
    <location>
        <begin position="395"/>
        <end position="415"/>
    </location>
</feature>
<dbReference type="InterPro" id="IPR020846">
    <property type="entry name" value="MFS_dom"/>
</dbReference>
<proteinExistence type="predicted"/>
<dbReference type="FunFam" id="1.20.1250.20:FF:000003">
    <property type="entry name" value="Solute carrier family 17 member 3"/>
    <property type="match status" value="1"/>
</dbReference>
<name>A0A3Q0J1H3_DIACI</name>
<evidence type="ECO:0000313" key="31">
    <source>
        <dbReference type="RefSeq" id="XP_026680555.1"/>
    </source>
</evidence>
<keyword evidence="28" id="KW-1185">Reference proteome</keyword>
<keyword evidence="6" id="KW-1003">Cell membrane</keyword>
<dbReference type="RefSeq" id="XP_026680554.1">
    <property type="nucleotide sequence ID" value="XM_026824753.1"/>
</dbReference>
<evidence type="ECO:0000256" key="20">
    <source>
        <dbReference type="ARBA" id="ARBA00051612"/>
    </source>
</evidence>
<comment type="catalytic activity">
    <reaction evidence="20">
        <text>D-glucuronate(out) + H(+)(out) = D-glucuronate(in) + H(+)(in)</text>
        <dbReference type="Rhea" id="RHEA:72591"/>
        <dbReference type="ChEBI" id="CHEBI:15378"/>
        <dbReference type="ChEBI" id="CHEBI:58720"/>
    </reaction>
    <physiologicalReaction direction="left-to-right" evidence="20">
        <dbReference type="Rhea" id="RHEA:72592"/>
    </physiologicalReaction>
</comment>
<keyword evidence="11 26" id="KW-0472">Membrane</keyword>
<feature type="transmembrane region" description="Helical" evidence="26">
    <location>
        <begin position="427"/>
        <end position="449"/>
    </location>
</feature>
<keyword evidence="9 26" id="KW-1133">Transmembrane helix</keyword>
<dbReference type="Proteomes" id="UP000079169">
    <property type="component" value="Unplaced"/>
</dbReference>
<keyword evidence="10" id="KW-0770">Synapse</keyword>
<evidence type="ECO:0000313" key="28">
    <source>
        <dbReference type="Proteomes" id="UP000079169"/>
    </source>
</evidence>
<reference evidence="29 30" key="1">
    <citation type="submission" date="2025-04" db="UniProtKB">
        <authorList>
            <consortium name="RefSeq"/>
        </authorList>
    </citation>
    <scope>IDENTIFICATION</scope>
</reference>
<comment type="catalytic activity">
    <reaction evidence="16">
        <text>L-aspartate(out) = L-aspartate(in)</text>
        <dbReference type="Rhea" id="RHEA:66332"/>
        <dbReference type="ChEBI" id="CHEBI:29991"/>
    </reaction>
    <physiologicalReaction direction="left-to-right" evidence="16">
        <dbReference type="Rhea" id="RHEA:66333"/>
    </physiologicalReaction>
</comment>
<dbReference type="AlphaFoldDB" id="A0A3Q0J1H3"/>
<dbReference type="PANTHER" id="PTHR11662">
    <property type="entry name" value="SOLUTE CARRIER FAMILY 17"/>
    <property type="match status" value="1"/>
</dbReference>
<evidence type="ECO:0000256" key="19">
    <source>
        <dbReference type="ARBA" id="ARBA00051447"/>
    </source>
</evidence>
<evidence type="ECO:0000256" key="16">
    <source>
        <dbReference type="ARBA" id="ARBA00050554"/>
    </source>
</evidence>
<organism evidence="28 31">
    <name type="scientific">Diaphorina citri</name>
    <name type="common">Asian citrus psyllid</name>
    <dbReference type="NCBI Taxonomy" id="121845"/>
    <lineage>
        <taxon>Eukaryota</taxon>
        <taxon>Metazoa</taxon>
        <taxon>Ecdysozoa</taxon>
        <taxon>Arthropoda</taxon>
        <taxon>Hexapoda</taxon>
        <taxon>Insecta</taxon>
        <taxon>Pterygota</taxon>
        <taxon>Neoptera</taxon>
        <taxon>Paraneoptera</taxon>
        <taxon>Hemiptera</taxon>
        <taxon>Sternorrhyncha</taxon>
        <taxon>Psylloidea</taxon>
        <taxon>Psyllidae</taxon>
        <taxon>Diaphorininae</taxon>
        <taxon>Diaphorina</taxon>
    </lineage>
</organism>
<dbReference type="FunFam" id="1.20.1250.20:FF:000067">
    <property type="entry name" value="sialin isoform X2"/>
    <property type="match status" value="1"/>
</dbReference>
<dbReference type="InterPro" id="IPR011701">
    <property type="entry name" value="MFS"/>
</dbReference>
<dbReference type="GO" id="GO:0046942">
    <property type="term" value="P:carboxylic acid transport"/>
    <property type="evidence" value="ECO:0007669"/>
    <property type="project" value="UniProtKB-ARBA"/>
</dbReference>
<protein>
    <recommendedName>
        <fullName evidence="22">Sialin</fullName>
    </recommendedName>
    <alternativeName>
        <fullName evidence="25">H(+)/nitrate cotransporter</fullName>
    </alternativeName>
    <alternativeName>
        <fullName evidence="23">H(+)/sialic acid cotransporter</fullName>
    </alternativeName>
    <alternativeName>
        <fullName evidence="24">Vesicular excitatory amino acid transporter</fullName>
    </alternativeName>
</protein>
<evidence type="ECO:0000256" key="5">
    <source>
        <dbReference type="ARBA" id="ARBA00022448"/>
    </source>
</evidence>
<dbReference type="PROSITE" id="PS00217">
    <property type="entry name" value="SUGAR_TRANSPORT_2"/>
    <property type="match status" value="1"/>
</dbReference>
<dbReference type="SUPFAM" id="SSF103473">
    <property type="entry name" value="MFS general substrate transporter"/>
    <property type="match status" value="1"/>
</dbReference>
<evidence type="ECO:0000256" key="9">
    <source>
        <dbReference type="ARBA" id="ARBA00022989"/>
    </source>
</evidence>
<evidence type="ECO:0000256" key="8">
    <source>
        <dbReference type="ARBA" id="ARBA00022847"/>
    </source>
</evidence>
<dbReference type="InterPro" id="IPR005829">
    <property type="entry name" value="Sugar_transporter_CS"/>
</dbReference>
<dbReference type="Gene3D" id="1.20.1250.20">
    <property type="entry name" value="MFS general substrate transporter like domains"/>
    <property type="match status" value="2"/>
</dbReference>
<gene>
    <name evidence="29 30 31" type="primary">LOC103510794</name>
</gene>
<keyword evidence="14" id="KW-0968">Cytoplasmic vesicle</keyword>
<dbReference type="PANTHER" id="PTHR11662:SF415">
    <property type="entry name" value="AT30085P-RELATED"/>
    <property type="match status" value="1"/>
</dbReference>
<dbReference type="GO" id="GO:0030672">
    <property type="term" value="C:synaptic vesicle membrane"/>
    <property type="evidence" value="ECO:0007669"/>
    <property type="project" value="UniProtKB-SubCell"/>
</dbReference>
<comment type="function">
    <text evidence="21">Receptor for CM101, a polysaccharide produced by group B Streptococcus with antipathoangiogenic properties.</text>
</comment>
<sequence>MPRKVPNVYSISDRERNDLTPVNPVIDIFTPEKSSSGCISQRYILGFMGFLAVANAYAMRGCLSLAITEMVVVHHKGPVKIDPNGCPGDLDSRNHTNPDNEFDWDEKTQGLILSAFYWGYVIMHIPGGLLAQKFGGKHTLGFGILSTAIFTLLTPFAARQSANWLIALRFFEGLGEGTTFPALNTLLAQWVPPTERGKIGSFVFAGNQIGTVFSSFLSGFLLKYTDGDWPEIFYLFGILGVLWFVAWCFLCYNDPASHPYISQREKEYLADTIGCLARNKNLAPTPWRQMATSVPLIGLVLAQIGHDWGLFMISADLPKYMKSVMKFSIAKNGVLSSLPFLLMWLTAIVAGWFSDYLVSKDIFSVTVIRKIFTTIASVGPASGVILASYAGCDQILVVTLFTVGMAFMGFFYPSLKVNALDLSPNYAGTLMAIVNGIGAISGIISPYLIGILVPNSTMLEWRLVFWISFGVIMITNVAYVFMGSGKIQSWNEPRHLLPEESVTWQAKNRAKENDL</sequence>
<evidence type="ECO:0000313" key="30">
    <source>
        <dbReference type="RefSeq" id="XP_026680554.1"/>
    </source>
</evidence>
<evidence type="ECO:0000256" key="10">
    <source>
        <dbReference type="ARBA" id="ARBA00023018"/>
    </source>
</evidence>
<keyword evidence="12" id="KW-0325">Glycoprotein</keyword>
<feature type="transmembrane region" description="Helical" evidence="26">
    <location>
        <begin position="232"/>
        <end position="252"/>
    </location>
</feature>
<feature type="transmembrane region" description="Helical" evidence="26">
    <location>
        <begin position="43"/>
        <end position="67"/>
    </location>
</feature>
<accession>A0A3Q0J1H3</accession>
<evidence type="ECO:0000256" key="22">
    <source>
        <dbReference type="ARBA" id="ARBA00069713"/>
    </source>
</evidence>
<evidence type="ECO:0000256" key="2">
    <source>
        <dbReference type="ARBA" id="ARBA00004554"/>
    </source>
</evidence>
<comment type="catalytic activity">
    <reaction evidence="17">
        <text>N-acetylneuraminate(in) + H(+)(in) = N-acetylneuraminate(out) + H(+)(out)</text>
        <dbReference type="Rhea" id="RHEA:28987"/>
        <dbReference type="ChEBI" id="CHEBI:15378"/>
        <dbReference type="ChEBI" id="CHEBI:35418"/>
    </reaction>
    <physiologicalReaction direction="right-to-left" evidence="17">
        <dbReference type="Rhea" id="RHEA:28989"/>
    </physiologicalReaction>
</comment>
<dbReference type="GO" id="GO:0006820">
    <property type="term" value="P:monoatomic anion transport"/>
    <property type="evidence" value="ECO:0007669"/>
    <property type="project" value="TreeGrafter"/>
</dbReference>
<dbReference type="GO" id="GO:0005765">
    <property type="term" value="C:lysosomal membrane"/>
    <property type="evidence" value="ECO:0007669"/>
    <property type="project" value="UniProtKB-SubCell"/>
</dbReference>
<evidence type="ECO:0000256" key="4">
    <source>
        <dbReference type="ARBA" id="ARBA00004656"/>
    </source>
</evidence>
<dbReference type="PROSITE" id="PS50850">
    <property type="entry name" value="MFS"/>
    <property type="match status" value="1"/>
</dbReference>
<comment type="subcellular location">
    <subcellularLocation>
        <location evidence="2">Basolateral cell membrane</location>
        <topology evidence="2">Multi-pass membrane protein</topology>
    </subcellularLocation>
    <subcellularLocation>
        <location evidence="3">Cytoplasmic vesicle</location>
        <location evidence="3">Secretory vesicle membrane</location>
        <topology evidence="3">Multi-pass membrane protein</topology>
    </subcellularLocation>
    <subcellularLocation>
        <location evidence="1">Cytoplasmic vesicle</location>
        <location evidence="1">Secretory vesicle</location>
        <location evidence="1">Synaptic vesicle membrane</location>
    </subcellularLocation>
    <subcellularLocation>
        <location evidence="4">Lysosome membrane</location>
    </subcellularLocation>
</comment>
<dbReference type="RefSeq" id="XP_026680555.1">
    <property type="nucleotide sequence ID" value="XM_026824754.1"/>
</dbReference>
<feature type="transmembrane region" description="Helical" evidence="26">
    <location>
        <begin position="335"/>
        <end position="358"/>
    </location>
</feature>
<comment type="catalytic activity">
    <reaction evidence="18">
        <text>N-acetyl-L-aspartyl-L-glutamate(out) = N-acetyl-L-aspartyl-L-glutamate(in)</text>
        <dbReference type="Rhea" id="RHEA:72599"/>
        <dbReference type="ChEBI" id="CHEBI:76931"/>
    </reaction>
    <physiologicalReaction direction="left-to-right" evidence="18">
        <dbReference type="Rhea" id="RHEA:72600"/>
    </physiologicalReaction>
</comment>
<evidence type="ECO:0000256" key="1">
    <source>
        <dbReference type="ARBA" id="ARBA00004432"/>
    </source>
</evidence>
<evidence type="ECO:0000256" key="26">
    <source>
        <dbReference type="SAM" id="Phobius"/>
    </source>
</evidence>
<evidence type="ECO:0000256" key="24">
    <source>
        <dbReference type="ARBA" id="ARBA00081195"/>
    </source>
</evidence>
<evidence type="ECO:0000256" key="17">
    <source>
        <dbReference type="ARBA" id="ARBA00050625"/>
    </source>
</evidence>
<evidence type="ECO:0000259" key="27">
    <source>
        <dbReference type="PROSITE" id="PS50850"/>
    </source>
</evidence>
<dbReference type="CDD" id="cd17318">
    <property type="entry name" value="MFS_SLC17"/>
    <property type="match status" value="1"/>
</dbReference>
<evidence type="ECO:0000256" key="15">
    <source>
        <dbReference type="ARBA" id="ARBA00050101"/>
    </source>
</evidence>
<evidence type="ECO:0000256" key="21">
    <source>
        <dbReference type="ARBA" id="ARBA00056891"/>
    </source>
</evidence>
<feature type="transmembrane region" description="Helical" evidence="26">
    <location>
        <begin position="199"/>
        <end position="220"/>
    </location>
</feature>
<feature type="transmembrane region" description="Helical" evidence="26">
    <location>
        <begin position="111"/>
        <end position="131"/>
    </location>
</feature>
<dbReference type="GO" id="GO:0016323">
    <property type="term" value="C:basolateral plasma membrane"/>
    <property type="evidence" value="ECO:0007669"/>
    <property type="project" value="UniProtKB-SubCell"/>
</dbReference>
<dbReference type="RefSeq" id="XP_026680553.1">
    <property type="nucleotide sequence ID" value="XM_026824752.1"/>
</dbReference>
<evidence type="ECO:0000256" key="6">
    <source>
        <dbReference type="ARBA" id="ARBA00022475"/>
    </source>
</evidence>
<evidence type="ECO:0000313" key="29">
    <source>
        <dbReference type="RefSeq" id="XP_026680553.1"/>
    </source>
</evidence>
<dbReference type="Pfam" id="PF07690">
    <property type="entry name" value="MFS_1"/>
    <property type="match status" value="1"/>
</dbReference>
<dbReference type="InterPro" id="IPR036259">
    <property type="entry name" value="MFS_trans_sf"/>
</dbReference>
<feature type="transmembrane region" description="Helical" evidence="26">
    <location>
        <begin position="370"/>
        <end position="389"/>
    </location>
</feature>